<dbReference type="STRING" id="717606.PaecuDRAFT_2208"/>
<evidence type="ECO:0000313" key="1">
    <source>
        <dbReference type="EMBL" id="EFM10958.1"/>
    </source>
</evidence>
<gene>
    <name evidence="1" type="ORF">PaecuDRAFT_2208</name>
</gene>
<dbReference type="InterPro" id="IPR019700">
    <property type="entry name" value="Sigma-G_inhibitor_Gin"/>
</dbReference>
<dbReference type="Proteomes" id="UP000005387">
    <property type="component" value="Unassembled WGS sequence"/>
</dbReference>
<dbReference type="OrthoDB" id="2886653at2"/>
<dbReference type="eggNOG" id="ENOG5033CHE">
    <property type="taxonomic scope" value="Bacteria"/>
</dbReference>
<proteinExistence type="predicted"/>
<accession>E0I974</accession>
<reference evidence="1 2" key="1">
    <citation type="submission" date="2010-07" db="EMBL/GenBank/DDBJ databases">
        <title>The draft genome of Paenibacillus curdlanolyticus YK9.</title>
        <authorList>
            <consortium name="US DOE Joint Genome Institute (JGI-PGF)"/>
            <person name="Lucas S."/>
            <person name="Copeland A."/>
            <person name="Lapidus A."/>
            <person name="Cheng J.-F."/>
            <person name="Bruce D."/>
            <person name="Goodwin L."/>
            <person name="Pitluck S."/>
            <person name="Land M.L."/>
            <person name="Hauser L."/>
            <person name="Chang Y.-J."/>
            <person name="Jeffries C."/>
            <person name="Anderson I.J."/>
            <person name="Johnson E."/>
            <person name="Loganathan U."/>
            <person name="Mulhopadhyay B."/>
            <person name="Kyrpides N."/>
            <person name="Woyke T.J."/>
        </authorList>
    </citation>
    <scope>NUCLEOTIDE SEQUENCE [LARGE SCALE GENOMIC DNA]</scope>
    <source>
        <strain evidence="1 2">YK9</strain>
    </source>
</reference>
<dbReference type="AlphaFoldDB" id="E0I974"/>
<sequence>MEEQQQTCKCIICGEFKREEEGIHIVTEFICEDCEVDMVATDVNDDRYPFYIHQMKQIWVQRNA</sequence>
<evidence type="ECO:0000313" key="2">
    <source>
        <dbReference type="Proteomes" id="UP000005387"/>
    </source>
</evidence>
<keyword evidence="2" id="KW-1185">Reference proteome</keyword>
<organism evidence="1 2">
    <name type="scientific">Paenibacillus curdlanolyticus YK9</name>
    <dbReference type="NCBI Taxonomy" id="717606"/>
    <lineage>
        <taxon>Bacteria</taxon>
        <taxon>Bacillati</taxon>
        <taxon>Bacillota</taxon>
        <taxon>Bacilli</taxon>
        <taxon>Bacillales</taxon>
        <taxon>Paenibacillaceae</taxon>
        <taxon>Paenibacillus</taxon>
    </lineage>
</organism>
<dbReference type="RefSeq" id="WP_006038207.1">
    <property type="nucleotide sequence ID" value="NZ_AEDD01000005.1"/>
</dbReference>
<name>E0I974_9BACL</name>
<protein>
    <submittedName>
        <fullName evidence="1">Sigma-G inhibitor, Gin</fullName>
    </submittedName>
</protein>
<dbReference type="EMBL" id="AEDD01000005">
    <property type="protein sequence ID" value="EFM10958.1"/>
    <property type="molecule type" value="Genomic_DNA"/>
</dbReference>
<dbReference type="Pfam" id="PF10764">
    <property type="entry name" value="Gin"/>
    <property type="match status" value="1"/>
</dbReference>